<gene>
    <name evidence="2" type="ORF">ElyMa_005125200</name>
</gene>
<evidence type="ECO:0000256" key="1">
    <source>
        <dbReference type="SAM" id="MobiDB-lite"/>
    </source>
</evidence>
<sequence length="100" mass="11443">MLFRNKDYSRFGASTVDHQADEVPSSLPRNSPPQATGGNNNEKNKTLTILHWNAEGISRNKLALANRLKKEDIDVAYPRIKFNTTSQTWTQIQYERIPNL</sequence>
<comment type="caution">
    <text evidence="2">The sequence shown here is derived from an EMBL/GenBank/DDBJ whole genome shotgun (WGS) entry which is preliminary data.</text>
</comment>
<organism evidence="2 3">
    <name type="scientific">Elysia marginata</name>
    <dbReference type="NCBI Taxonomy" id="1093978"/>
    <lineage>
        <taxon>Eukaryota</taxon>
        <taxon>Metazoa</taxon>
        <taxon>Spiralia</taxon>
        <taxon>Lophotrochozoa</taxon>
        <taxon>Mollusca</taxon>
        <taxon>Gastropoda</taxon>
        <taxon>Heterobranchia</taxon>
        <taxon>Euthyneura</taxon>
        <taxon>Panpulmonata</taxon>
        <taxon>Sacoglossa</taxon>
        <taxon>Placobranchoidea</taxon>
        <taxon>Plakobranchidae</taxon>
        <taxon>Elysia</taxon>
    </lineage>
</organism>
<keyword evidence="3" id="KW-1185">Reference proteome</keyword>
<accession>A0AAV4JMX3</accession>
<evidence type="ECO:0008006" key="4">
    <source>
        <dbReference type="Google" id="ProtNLM"/>
    </source>
</evidence>
<feature type="region of interest" description="Disordered" evidence="1">
    <location>
        <begin position="13"/>
        <end position="44"/>
    </location>
</feature>
<evidence type="ECO:0000313" key="2">
    <source>
        <dbReference type="EMBL" id="GFS23090.1"/>
    </source>
</evidence>
<proteinExistence type="predicted"/>
<name>A0AAV4JMX3_9GAST</name>
<dbReference type="AlphaFoldDB" id="A0AAV4JMX3"/>
<reference evidence="2 3" key="1">
    <citation type="journal article" date="2021" name="Elife">
        <title>Chloroplast acquisition without the gene transfer in kleptoplastic sea slugs, Plakobranchus ocellatus.</title>
        <authorList>
            <person name="Maeda T."/>
            <person name="Takahashi S."/>
            <person name="Yoshida T."/>
            <person name="Shimamura S."/>
            <person name="Takaki Y."/>
            <person name="Nagai Y."/>
            <person name="Toyoda A."/>
            <person name="Suzuki Y."/>
            <person name="Arimoto A."/>
            <person name="Ishii H."/>
            <person name="Satoh N."/>
            <person name="Nishiyama T."/>
            <person name="Hasebe M."/>
            <person name="Maruyama T."/>
            <person name="Minagawa J."/>
            <person name="Obokata J."/>
            <person name="Shigenobu S."/>
        </authorList>
    </citation>
    <scope>NUCLEOTIDE SEQUENCE [LARGE SCALE GENOMIC DNA]</scope>
</reference>
<evidence type="ECO:0000313" key="3">
    <source>
        <dbReference type="Proteomes" id="UP000762676"/>
    </source>
</evidence>
<protein>
    <recommendedName>
        <fullName evidence="4">Endonuclease/exonuclease/phosphatase domain-containing protein</fullName>
    </recommendedName>
</protein>
<feature type="compositionally biased region" description="Polar residues" evidence="1">
    <location>
        <begin position="27"/>
        <end position="41"/>
    </location>
</feature>
<dbReference type="Proteomes" id="UP000762676">
    <property type="component" value="Unassembled WGS sequence"/>
</dbReference>
<dbReference type="EMBL" id="BMAT01010240">
    <property type="protein sequence ID" value="GFS23090.1"/>
    <property type="molecule type" value="Genomic_DNA"/>
</dbReference>